<evidence type="ECO:0000256" key="2">
    <source>
        <dbReference type="SAM" id="Phobius"/>
    </source>
</evidence>
<accession>A0ABT9MRH1</accession>
<gene>
    <name evidence="3" type="ORF">J2S43_002536</name>
</gene>
<feature type="transmembrane region" description="Helical" evidence="2">
    <location>
        <begin position="12"/>
        <end position="31"/>
    </location>
</feature>
<dbReference type="RefSeq" id="WP_306829134.1">
    <property type="nucleotide sequence ID" value="NZ_JAUSRA010000001.1"/>
</dbReference>
<keyword evidence="4" id="KW-1185">Reference proteome</keyword>
<keyword evidence="2" id="KW-0472">Membrane</keyword>
<feature type="transmembrane region" description="Helical" evidence="2">
    <location>
        <begin position="120"/>
        <end position="138"/>
    </location>
</feature>
<reference evidence="3 4" key="1">
    <citation type="submission" date="2023-07" db="EMBL/GenBank/DDBJ databases">
        <title>Sequencing the genomes of 1000 actinobacteria strains.</title>
        <authorList>
            <person name="Klenk H.-P."/>
        </authorList>
    </citation>
    <scope>NUCLEOTIDE SEQUENCE [LARGE SCALE GENOMIC DNA]</scope>
    <source>
        <strain evidence="3 4">DSM 44710</strain>
    </source>
</reference>
<dbReference type="InterPro" id="IPR018719">
    <property type="entry name" value="DUF2243_membrane"/>
</dbReference>
<keyword evidence="2" id="KW-1133">Transmembrane helix</keyword>
<feature type="region of interest" description="Disordered" evidence="1">
    <location>
        <begin position="143"/>
        <end position="181"/>
    </location>
</feature>
<sequence>MKAATRTVVSGALLGLGIATFVDETIFHQLLHWHHFYDRAGSTAGLVSDGVLHGISWFATVAALFMLADLRRRGEFVARRWWGAVLAGAGAFQLYDGTVQHKLFRLHQIRYDVEIAPYDWVWNIVAIMLLAAGLAMLLRSPRNAGDRDAGPREAGPGQSRAGDAGPWATGSRRSRAGDAGV</sequence>
<dbReference type="EMBL" id="JAUSRA010000001">
    <property type="protein sequence ID" value="MDP9794024.1"/>
    <property type="molecule type" value="Genomic_DNA"/>
</dbReference>
<comment type="caution">
    <text evidence="3">The sequence shown here is derived from an EMBL/GenBank/DDBJ whole genome shotgun (WGS) entry which is preliminary data.</text>
</comment>
<organism evidence="3 4">
    <name type="scientific">Catenuloplanes nepalensis</name>
    <dbReference type="NCBI Taxonomy" id="587533"/>
    <lineage>
        <taxon>Bacteria</taxon>
        <taxon>Bacillati</taxon>
        <taxon>Actinomycetota</taxon>
        <taxon>Actinomycetes</taxon>
        <taxon>Micromonosporales</taxon>
        <taxon>Micromonosporaceae</taxon>
        <taxon>Catenuloplanes</taxon>
    </lineage>
</organism>
<proteinExistence type="predicted"/>
<feature type="transmembrane region" description="Helical" evidence="2">
    <location>
        <begin position="51"/>
        <end position="70"/>
    </location>
</feature>
<feature type="transmembrane region" description="Helical" evidence="2">
    <location>
        <begin position="77"/>
        <end position="95"/>
    </location>
</feature>
<dbReference type="Proteomes" id="UP001240984">
    <property type="component" value="Unassembled WGS sequence"/>
</dbReference>
<evidence type="ECO:0000313" key="4">
    <source>
        <dbReference type="Proteomes" id="UP001240984"/>
    </source>
</evidence>
<protein>
    <submittedName>
        <fullName evidence="3">Membrane protein</fullName>
    </submittedName>
</protein>
<dbReference type="Pfam" id="PF10002">
    <property type="entry name" value="DUF2243"/>
    <property type="match status" value="1"/>
</dbReference>
<name>A0ABT9MRH1_9ACTN</name>
<evidence type="ECO:0000256" key="1">
    <source>
        <dbReference type="SAM" id="MobiDB-lite"/>
    </source>
</evidence>
<evidence type="ECO:0000313" key="3">
    <source>
        <dbReference type="EMBL" id="MDP9794024.1"/>
    </source>
</evidence>
<keyword evidence="2" id="KW-0812">Transmembrane</keyword>